<keyword evidence="4" id="KW-1185">Reference proteome</keyword>
<dbReference type="GO" id="GO:0006298">
    <property type="term" value="P:mismatch repair"/>
    <property type="evidence" value="ECO:0007669"/>
    <property type="project" value="InterPro"/>
</dbReference>
<dbReference type="Gene3D" id="3.40.50.300">
    <property type="entry name" value="P-loop containing nucleotide triphosphate hydrolases"/>
    <property type="match status" value="1"/>
</dbReference>
<dbReference type="STRING" id="135208.A0A4Z0A2M4"/>
<dbReference type="SUPFAM" id="SSF52540">
    <property type="entry name" value="P-loop containing nucleoside triphosphate hydrolases"/>
    <property type="match status" value="1"/>
</dbReference>
<dbReference type="GO" id="GO:0051026">
    <property type="term" value="P:chiasma assembly"/>
    <property type="evidence" value="ECO:0007669"/>
    <property type="project" value="TreeGrafter"/>
</dbReference>
<dbReference type="InterPro" id="IPR027417">
    <property type="entry name" value="P-loop_NTPase"/>
</dbReference>
<dbReference type="GO" id="GO:0140664">
    <property type="term" value="F:ATP-dependent DNA damage sensor activity"/>
    <property type="evidence" value="ECO:0007669"/>
    <property type="project" value="InterPro"/>
</dbReference>
<evidence type="ECO:0000256" key="1">
    <source>
        <dbReference type="ARBA" id="ARBA00006271"/>
    </source>
</evidence>
<dbReference type="Gene3D" id="1.10.1420.10">
    <property type="match status" value="2"/>
</dbReference>
<dbReference type="AlphaFoldDB" id="A0A4Z0A2M4"/>
<sequence length="386" mass="43269">MHSHLGGIKNIPRIMVSMRLGKAGLNDWQGLMKFAFYATMLWDALMASNIDQTLEIVQKLLAALDITSFKEVGAMINDTVDWDDSDHAGRICVRPHIDEELDNRKHIYHSIDVVLSKVAEEIAESVPADYAMSLNVVYFPQLGNIILVVTFNRTPSHIEDHEGFLVCVPMLEEWKSDEGIQVFAGWTFQFSSEEHVYFKSEKMHDLDRHIGDIYTSIVDRELEIIQELQERILEYDAAISWACDICAELDCLLCFAEASNAFDYCTPIMSEDNILKIVQGRHPLQEQVVNTFVPNDTLLVGGAGIDAVTTVRRDVDDDESLDGTTFGNSVMICTGANACGKSVYLKQVALIQFMAQVRQLDVPACSTMLISHGDADWVVRLATKVE</sequence>
<proteinExistence type="inferred from homology"/>
<evidence type="ECO:0000259" key="2">
    <source>
        <dbReference type="SMART" id="SM00533"/>
    </source>
</evidence>
<name>A0A4Z0A2M4_9AGAM</name>
<gene>
    <name evidence="3" type="ORF">EWM64_g3537</name>
</gene>
<comment type="caution">
    <text evidence="3">The sequence shown here is derived from an EMBL/GenBank/DDBJ whole genome shotgun (WGS) entry which is preliminary data.</text>
</comment>
<evidence type="ECO:0000313" key="4">
    <source>
        <dbReference type="Proteomes" id="UP000298061"/>
    </source>
</evidence>
<dbReference type="SUPFAM" id="SSF48334">
    <property type="entry name" value="DNA repair protein MutS, domain III"/>
    <property type="match status" value="1"/>
</dbReference>
<dbReference type="InterPro" id="IPR036187">
    <property type="entry name" value="DNA_mismatch_repair_MutS_sf"/>
</dbReference>
<feature type="domain" description="DNA mismatch repair protein MutS core" evidence="2">
    <location>
        <begin position="1"/>
        <end position="288"/>
    </location>
</feature>
<protein>
    <recommendedName>
        <fullName evidence="2">DNA mismatch repair protein MutS core domain-containing protein</fullName>
    </recommendedName>
</protein>
<comment type="similarity">
    <text evidence="1">Belongs to the DNA mismatch repair MutS family.</text>
</comment>
<dbReference type="SMART" id="SM00533">
    <property type="entry name" value="MUTSd"/>
    <property type="match status" value="1"/>
</dbReference>
<dbReference type="EMBL" id="SFCI01000334">
    <property type="protein sequence ID" value="TFY80471.1"/>
    <property type="molecule type" value="Genomic_DNA"/>
</dbReference>
<evidence type="ECO:0000313" key="3">
    <source>
        <dbReference type="EMBL" id="TFY80471.1"/>
    </source>
</evidence>
<dbReference type="GO" id="GO:0005634">
    <property type="term" value="C:nucleus"/>
    <property type="evidence" value="ECO:0007669"/>
    <property type="project" value="TreeGrafter"/>
</dbReference>
<dbReference type="Pfam" id="PF05192">
    <property type="entry name" value="MutS_III"/>
    <property type="match status" value="1"/>
</dbReference>
<dbReference type="GO" id="GO:0005524">
    <property type="term" value="F:ATP binding"/>
    <property type="evidence" value="ECO:0007669"/>
    <property type="project" value="InterPro"/>
</dbReference>
<reference evidence="3 4" key="1">
    <citation type="submission" date="2019-02" db="EMBL/GenBank/DDBJ databases">
        <title>Genome sequencing of the rare red list fungi Hericium alpestre (H. flagellum).</title>
        <authorList>
            <person name="Buettner E."/>
            <person name="Kellner H."/>
        </authorList>
    </citation>
    <scope>NUCLEOTIDE SEQUENCE [LARGE SCALE GENOMIC DNA]</scope>
    <source>
        <strain evidence="3 4">DSM 108284</strain>
    </source>
</reference>
<dbReference type="OrthoDB" id="29596at2759"/>
<dbReference type="PANTHER" id="PTHR11361:SF20">
    <property type="entry name" value="MUTS PROTEIN HOMOLOG 5"/>
    <property type="match status" value="1"/>
</dbReference>
<dbReference type="GO" id="GO:0030983">
    <property type="term" value="F:mismatched DNA binding"/>
    <property type="evidence" value="ECO:0007669"/>
    <property type="project" value="InterPro"/>
</dbReference>
<organism evidence="3 4">
    <name type="scientific">Hericium alpestre</name>
    <dbReference type="NCBI Taxonomy" id="135208"/>
    <lineage>
        <taxon>Eukaryota</taxon>
        <taxon>Fungi</taxon>
        <taxon>Dikarya</taxon>
        <taxon>Basidiomycota</taxon>
        <taxon>Agaricomycotina</taxon>
        <taxon>Agaricomycetes</taxon>
        <taxon>Russulales</taxon>
        <taxon>Hericiaceae</taxon>
        <taxon>Hericium</taxon>
    </lineage>
</organism>
<dbReference type="InterPro" id="IPR007696">
    <property type="entry name" value="DNA_mismatch_repair_MutS_core"/>
</dbReference>
<dbReference type="Proteomes" id="UP000298061">
    <property type="component" value="Unassembled WGS sequence"/>
</dbReference>
<dbReference type="PANTHER" id="PTHR11361">
    <property type="entry name" value="DNA MISMATCH REPAIR PROTEIN MUTS FAMILY MEMBER"/>
    <property type="match status" value="1"/>
</dbReference>
<accession>A0A4Z0A2M4</accession>
<dbReference type="InterPro" id="IPR045076">
    <property type="entry name" value="MutS"/>
</dbReference>